<evidence type="ECO:0000313" key="2">
    <source>
        <dbReference type="EMBL" id="KAA2234174.1"/>
    </source>
</evidence>
<protein>
    <submittedName>
        <fullName evidence="2">S24 family peptidase</fullName>
    </submittedName>
</protein>
<sequence length="115" mass="12101">MLIPFAPSSRPYALQAVPVLADTMEPTVRRGDFLLVAPVADYAGAGINVLADPFGALVPCRAQADHRGGVTLVSDNPAYGRQEVSLAEFRRQVAGKAALKANVLDCSLLPGSLRV</sequence>
<dbReference type="EMBL" id="VUOA01000050">
    <property type="protein sequence ID" value="KAA2234174.1"/>
    <property type="molecule type" value="Genomic_DNA"/>
</dbReference>
<dbReference type="CDD" id="cd06529">
    <property type="entry name" value="S24_LexA-like"/>
    <property type="match status" value="1"/>
</dbReference>
<gene>
    <name evidence="2" type="ORF">F0L46_24285</name>
</gene>
<evidence type="ECO:0000259" key="1">
    <source>
        <dbReference type="Pfam" id="PF00717"/>
    </source>
</evidence>
<comment type="caution">
    <text evidence="2">The sequence shown here is derived from an EMBL/GenBank/DDBJ whole genome shotgun (WGS) entry which is preliminary data.</text>
</comment>
<evidence type="ECO:0000313" key="3">
    <source>
        <dbReference type="Proteomes" id="UP000323142"/>
    </source>
</evidence>
<dbReference type="Proteomes" id="UP000323142">
    <property type="component" value="Unassembled WGS sequence"/>
</dbReference>
<dbReference type="RefSeq" id="WP_149822203.1">
    <property type="nucleotide sequence ID" value="NZ_VUOA01000050.1"/>
</dbReference>
<feature type="domain" description="Peptidase S24/S26A/S26B/S26C" evidence="1">
    <location>
        <begin position="11"/>
        <end position="86"/>
    </location>
</feature>
<dbReference type="InterPro" id="IPR036286">
    <property type="entry name" value="LexA/Signal_pep-like_sf"/>
</dbReference>
<proteinExistence type="predicted"/>
<dbReference type="Pfam" id="PF00717">
    <property type="entry name" value="Peptidase_S24"/>
    <property type="match status" value="1"/>
</dbReference>
<dbReference type="InterPro" id="IPR015927">
    <property type="entry name" value="Peptidase_S24_S26A/B/C"/>
</dbReference>
<dbReference type="SUPFAM" id="SSF51306">
    <property type="entry name" value="LexA/Signal peptidase"/>
    <property type="match status" value="1"/>
</dbReference>
<organism evidence="2 3">
    <name type="scientific">Salinarimonas soli</name>
    <dbReference type="NCBI Taxonomy" id="1638099"/>
    <lineage>
        <taxon>Bacteria</taxon>
        <taxon>Pseudomonadati</taxon>
        <taxon>Pseudomonadota</taxon>
        <taxon>Alphaproteobacteria</taxon>
        <taxon>Hyphomicrobiales</taxon>
        <taxon>Salinarimonadaceae</taxon>
        <taxon>Salinarimonas</taxon>
    </lineage>
</organism>
<reference evidence="2 3" key="2">
    <citation type="submission" date="2019-09" db="EMBL/GenBank/DDBJ databases">
        <authorList>
            <person name="Jin C."/>
        </authorList>
    </citation>
    <scope>NUCLEOTIDE SEQUENCE [LARGE SCALE GENOMIC DNA]</scope>
    <source>
        <strain evidence="2 3">BN140002</strain>
    </source>
</reference>
<keyword evidence="3" id="KW-1185">Reference proteome</keyword>
<reference evidence="2 3" key="1">
    <citation type="submission" date="2019-09" db="EMBL/GenBank/DDBJ databases">
        <title>Salinarimonas rosea gen. nov., sp. nov., a new member of the a-2 subgroup of the Proteobacteria.</title>
        <authorList>
            <person name="Liu J."/>
        </authorList>
    </citation>
    <scope>NUCLEOTIDE SEQUENCE [LARGE SCALE GENOMIC DNA]</scope>
    <source>
        <strain evidence="2 3">BN140002</strain>
    </source>
</reference>
<name>A0A5B2V5D0_9HYPH</name>
<dbReference type="InterPro" id="IPR039418">
    <property type="entry name" value="LexA-like"/>
</dbReference>
<accession>A0A5B2V5D0</accession>
<dbReference type="OrthoDB" id="528805at2"/>
<dbReference type="AlphaFoldDB" id="A0A5B2V5D0"/>
<dbReference type="Gene3D" id="2.10.109.10">
    <property type="entry name" value="Umud Fragment, subunit A"/>
    <property type="match status" value="1"/>
</dbReference>